<evidence type="ECO:0000313" key="2">
    <source>
        <dbReference type="EMBL" id="GAA1549683.1"/>
    </source>
</evidence>
<protein>
    <submittedName>
        <fullName evidence="2">Uncharacterized protein</fullName>
    </submittedName>
</protein>
<feature type="region of interest" description="Disordered" evidence="1">
    <location>
        <begin position="74"/>
        <end position="95"/>
    </location>
</feature>
<accession>A0ABP4MWX7</accession>
<comment type="caution">
    <text evidence="2">The sequence shown here is derived from an EMBL/GenBank/DDBJ whole genome shotgun (WGS) entry which is preliminary data.</text>
</comment>
<proteinExistence type="predicted"/>
<reference evidence="3" key="1">
    <citation type="journal article" date="2019" name="Int. J. Syst. Evol. Microbiol.">
        <title>The Global Catalogue of Microorganisms (GCM) 10K type strain sequencing project: providing services to taxonomists for standard genome sequencing and annotation.</title>
        <authorList>
            <consortium name="The Broad Institute Genomics Platform"/>
            <consortium name="The Broad Institute Genome Sequencing Center for Infectious Disease"/>
            <person name="Wu L."/>
            <person name="Ma J."/>
        </authorList>
    </citation>
    <scope>NUCLEOTIDE SEQUENCE [LARGE SCALE GENOMIC DNA]</scope>
    <source>
        <strain evidence="3">JCM 14303</strain>
    </source>
</reference>
<dbReference type="EMBL" id="BAAANC010000003">
    <property type="protein sequence ID" value="GAA1549683.1"/>
    <property type="molecule type" value="Genomic_DNA"/>
</dbReference>
<name>A0ABP4MWX7_9ACTN</name>
<feature type="region of interest" description="Disordered" evidence="1">
    <location>
        <begin position="1"/>
        <end position="24"/>
    </location>
</feature>
<evidence type="ECO:0000313" key="3">
    <source>
        <dbReference type="Proteomes" id="UP001500363"/>
    </source>
</evidence>
<organism evidence="2 3">
    <name type="scientific">Kribbella lupini</name>
    <dbReference type="NCBI Taxonomy" id="291602"/>
    <lineage>
        <taxon>Bacteria</taxon>
        <taxon>Bacillati</taxon>
        <taxon>Actinomycetota</taxon>
        <taxon>Actinomycetes</taxon>
        <taxon>Propionibacteriales</taxon>
        <taxon>Kribbellaceae</taxon>
        <taxon>Kribbella</taxon>
    </lineage>
</organism>
<evidence type="ECO:0000256" key="1">
    <source>
        <dbReference type="SAM" id="MobiDB-lite"/>
    </source>
</evidence>
<keyword evidence="3" id="KW-1185">Reference proteome</keyword>
<dbReference type="Proteomes" id="UP001500363">
    <property type="component" value="Unassembled WGS sequence"/>
</dbReference>
<gene>
    <name evidence="2" type="ORF">GCM10009741_62320</name>
</gene>
<sequence>MVLPEPLEPVSTSNIRPQWHPGLGWSDRITPPVYVGMSPRLDANIGPSLTVPDQDEVRLSEVTLGTAGNWPQRVRRQEAHGGATSAVARKRGPAR</sequence>